<dbReference type="InterPro" id="IPR007612">
    <property type="entry name" value="LOR"/>
</dbReference>
<organism evidence="2 3">
    <name type="scientific">Vigna unguiculata</name>
    <name type="common">Cowpea</name>
    <dbReference type="NCBI Taxonomy" id="3917"/>
    <lineage>
        <taxon>Eukaryota</taxon>
        <taxon>Viridiplantae</taxon>
        <taxon>Streptophyta</taxon>
        <taxon>Embryophyta</taxon>
        <taxon>Tracheophyta</taxon>
        <taxon>Spermatophyta</taxon>
        <taxon>Magnoliopsida</taxon>
        <taxon>eudicotyledons</taxon>
        <taxon>Gunneridae</taxon>
        <taxon>Pentapetalae</taxon>
        <taxon>rosids</taxon>
        <taxon>fabids</taxon>
        <taxon>Fabales</taxon>
        <taxon>Fabaceae</taxon>
        <taxon>Papilionoideae</taxon>
        <taxon>50 kb inversion clade</taxon>
        <taxon>NPAAA clade</taxon>
        <taxon>indigoferoid/millettioid clade</taxon>
        <taxon>Phaseoleae</taxon>
        <taxon>Vigna</taxon>
    </lineage>
</organism>
<evidence type="ECO:0000313" key="2">
    <source>
        <dbReference type="EMBL" id="QCE12034.1"/>
    </source>
</evidence>
<dbReference type="PANTHER" id="PTHR31087">
    <property type="match status" value="1"/>
</dbReference>
<protein>
    <submittedName>
        <fullName evidence="2">Uncharacterized protein</fullName>
    </submittedName>
</protein>
<comment type="similarity">
    <text evidence="1">Belongs to the LOR family.</text>
</comment>
<dbReference type="InterPro" id="IPR025659">
    <property type="entry name" value="Tubby-like_C"/>
</dbReference>
<gene>
    <name evidence="2" type="ORF">DEO72_LG10g3273</name>
</gene>
<keyword evidence="3" id="KW-1185">Reference proteome</keyword>
<evidence type="ECO:0000313" key="3">
    <source>
        <dbReference type="Proteomes" id="UP000501690"/>
    </source>
</evidence>
<dbReference type="Pfam" id="PF04525">
    <property type="entry name" value="LOR"/>
    <property type="match status" value="1"/>
</dbReference>
<accession>A0A4D6NH76</accession>
<dbReference type="AlphaFoldDB" id="A0A4D6NH76"/>
<reference evidence="2 3" key="1">
    <citation type="submission" date="2019-04" db="EMBL/GenBank/DDBJ databases">
        <title>An improved genome assembly and genetic linkage map for asparagus bean, Vigna unguiculata ssp. sesquipedialis.</title>
        <authorList>
            <person name="Xia Q."/>
            <person name="Zhang R."/>
            <person name="Dong Y."/>
        </authorList>
    </citation>
    <scope>NUCLEOTIDE SEQUENCE [LARGE SCALE GENOMIC DNA]</scope>
    <source>
        <tissue evidence="2">Leaf</tissue>
    </source>
</reference>
<sequence>MASREVTVINSSYRDPYSETRLQINTDTGVAYSENGGGRLFYIDQTSLSLRNRRVLYDDTQKPIVTFYSKIMRPQGRCKVFRGKNNDPSEFLFSVKKARDSATDTTVLNVLLANNQNQRKNDYRVFISGNKNSCKVYLGEYIDESYMVAKV</sequence>
<evidence type="ECO:0000256" key="1">
    <source>
        <dbReference type="ARBA" id="ARBA00005437"/>
    </source>
</evidence>
<dbReference type="Gene3D" id="2.40.160.200">
    <property type="entry name" value="LURP1-related"/>
    <property type="match status" value="1"/>
</dbReference>
<dbReference type="EMBL" id="CP039354">
    <property type="protein sequence ID" value="QCE12034.1"/>
    <property type="molecule type" value="Genomic_DNA"/>
</dbReference>
<dbReference type="PANTHER" id="PTHR31087:SF58">
    <property type="entry name" value="OS07G0230700 PROTEIN"/>
    <property type="match status" value="1"/>
</dbReference>
<proteinExistence type="inferred from homology"/>
<dbReference type="SUPFAM" id="SSF54518">
    <property type="entry name" value="Tubby C-terminal domain-like"/>
    <property type="match status" value="1"/>
</dbReference>
<dbReference type="Proteomes" id="UP000501690">
    <property type="component" value="Linkage Group LG10"/>
</dbReference>
<dbReference type="InterPro" id="IPR038595">
    <property type="entry name" value="LOR_sf"/>
</dbReference>
<name>A0A4D6NH76_VIGUN</name>